<evidence type="ECO:0000313" key="2">
    <source>
        <dbReference type="Proteomes" id="UP000284842"/>
    </source>
</evidence>
<name>A0A409YDG4_9AGAR</name>
<evidence type="ECO:0000313" key="1">
    <source>
        <dbReference type="EMBL" id="PPR01057.1"/>
    </source>
</evidence>
<dbReference type="InterPro" id="IPR032675">
    <property type="entry name" value="LRR_dom_sf"/>
</dbReference>
<sequence>MSDVNLATSMATNDTNGPVFPFDIFEIIIMNFITSPIPSQFSRKFFKPHPDINSLSLVSKSFAEICQPLLFKSVQIDIQFAKLNRTQQLAGVIKANPTLASYIKWLEYIVPNMTTNQSLDASKDGSLTPLLQLPRLQYLKISACFPTSYEDQESSMGMFGLRSLLDQYMVSSTLTTLHIRRITKLPILDVLSCPNLENLELRFCETDGWDHPAASEVLNKGFKLKTAMIYGRQDVALSLFAYCPQIERFEFVRMSKFRSERPEIFPMSAQPLVSFKNLTAIVSIESVDWSYFCRLAESAGVKAFPALKHLTYYLITEEDITLGINPIFGHMESLEELEIQALNHAWNPEITSLNLKRCFSLSAQTLKNITIKWKIVLESGKDLLKIIRMALEGISHTNVLQRLDIYCDIAVDRRNDLDFQQWNHLDLSLTADNGAAFPLLNEVRISLRLSTGLAALPILAVLPQPTMSLAENDTYGPVFPFEIFEIIINIIANATSPGSPQVYSGFSKSDLIALCLVSKSFAEICQPLLFKWVQIDIHSYQDRAQQLVGAIKANPTLASCIKWLEYREPNERPVEPIDAEKDGSLTPLLQLPRLQYLKVNLNGYGSTSYEGPESSMGLFGFRSLLDQYMASNTLTSLHVQDITELPILDIFSCPNLEDLELRYAEVKGWDHPYDGTFRQVF</sequence>
<organism evidence="1 2">
    <name type="scientific">Panaeolus cyanescens</name>
    <dbReference type="NCBI Taxonomy" id="181874"/>
    <lineage>
        <taxon>Eukaryota</taxon>
        <taxon>Fungi</taxon>
        <taxon>Dikarya</taxon>
        <taxon>Basidiomycota</taxon>
        <taxon>Agaricomycotina</taxon>
        <taxon>Agaricomycetes</taxon>
        <taxon>Agaricomycetidae</taxon>
        <taxon>Agaricales</taxon>
        <taxon>Agaricineae</taxon>
        <taxon>Galeropsidaceae</taxon>
        <taxon>Panaeolus</taxon>
    </lineage>
</organism>
<proteinExistence type="predicted"/>
<dbReference type="EMBL" id="NHTK01001275">
    <property type="protein sequence ID" value="PPR01057.1"/>
    <property type="molecule type" value="Genomic_DNA"/>
</dbReference>
<comment type="caution">
    <text evidence="1">The sequence shown here is derived from an EMBL/GenBank/DDBJ whole genome shotgun (WGS) entry which is preliminary data.</text>
</comment>
<accession>A0A409YDG4</accession>
<dbReference type="SUPFAM" id="SSF52047">
    <property type="entry name" value="RNI-like"/>
    <property type="match status" value="1"/>
</dbReference>
<reference evidence="1 2" key="1">
    <citation type="journal article" date="2018" name="Evol. Lett.">
        <title>Horizontal gene cluster transfer increased hallucinogenic mushroom diversity.</title>
        <authorList>
            <person name="Reynolds H.T."/>
            <person name="Vijayakumar V."/>
            <person name="Gluck-Thaler E."/>
            <person name="Korotkin H.B."/>
            <person name="Matheny P.B."/>
            <person name="Slot J.C."/>
        </authorList>
    </citation>
    <scope>NUCLEOTIDE SEQUENCE [LARGE SCALE GENOMIC DNA]</scope>
    <source>
        <strain evidence="1 2">2629</strain>
    </source>
</reference>
<protein>
    <recommendedName>
        <fullName evidence="3">F-box domain-containing protein</fullName>
    </recommendedName>
</protein>
<gene>
    <name evidence="1" type="ORF">CVT24_000596</name>
</gene>
<dbReference type="OrthoDB" id="3104061at2759"/>
<evidence type="ECO:0008006" key="3">
    <source>
        <dbReference type="Google" id="ProtNLM"/>
    </source>
</evidence>
<dbReference type="Gene3D" id="3.80.10.10">
    <property type="entry name" value="Ribonuclease Inhibitor"/>
    <property type="match status" value="1"/>
</dbReference>
<dbReference type="AlphaFoldDB" id="A0A409YDG4"/>
<keyword evidence="2" id="KW-1185">Reference proteome</keyword>
<dbReference type="Proteomes" id="UP000284842">
    <property type="component" value="Unassembled WGS sequence"/>
</dbReference>
<dbReference type="InParanoid" id="A0A409YDG4"/>